<keyword evidence="1" id="KW-0732">Signal</keyword>
<keyword evidence="4" id="KW-1185">Reference proteome</keyword>
<dbReference type="PRINTS" id="PR01225">
    <property type="entry name" value="EXPANSNFAMLY"/>
</dbReference>
<dbReference type="InterPro" id="IPR007112">
    <property type="entry name" value="Expansin/allergen_DPBB_dom"/>
</dbReference>
<dbReference type="Gene3D" id="2.40.40.10">
    <property type="entry name" value="RlpA-like domain"/>
    <property type="match status" value="1"/>
</dbReference>
<evidence type="ECO:0000256" key="1">
    <source>
        <dbReference type="SAM" id="SignalP"/>
    </source>
</evidence>
<dbReference type="PROSITE" id="PS50842">
    <property type="entry name" value="EXPANSIN_EG45"/>
    <property type="match status" value="1"/>
</dbReference>
<evidence type="ECO:0000259" key="2">
    <source>
        <dbReference type="PROSITE" id="PS50842"/>
    </source>
</evidence>
<feature type="domain" description="Expansin-like EG45" evidence="2">
    <location>
        <begin position="51"/>
        <end position="130"/>
    </location>
</feature>
<dbReference type="EMBL" id="CP126221">
    <property type="protein sequence ID" value="WIA22297.1"/>
    <property type="molecule type" value="Genomic_DNA"/>
</dbReference>
<protein>
    <recommendedName>
        <fullName evidence="2">Expansin-like EG45 domain-containing protein</fullName>
    </recommendedName>
</protein>
<dbReference type="InterPro" id="IPR002963">
    <property type="entry name" value="Expansin"/>
</dbReference>
<dbReference type="CDD" id="cd22271">
    <property type="entry name" value="DPBB_EXP_N-like"/>
    <property type="match status" value="1"/>
</dbReference>
<dbReference type="SUPFAM" id="SSF50685">
    <property type="entry name" value="Barwin-like endoglucanases"/>
    <property type="match status" value="1"/>
</dbReference>
<gene>
    <name evidence="3" type="ORF">OEZ85_004615</name>
</gene>
<proteinExistence type="predicted"/>
<feature type="signal peptide" evidence="1">
    <location>
        <begin position="1"/>
        <end position="27"/>
    </location>
</feature>
<organism evidence="3 4">
    <name type="scientific">Tetradesmus obliquus</name>
    <name type="common">Green alga</name>
    <name type="synonym">Acutodesmus obliquus</name>
    <dbReference type="NCBI Taxonomy" id="3088"/>
    <lineage>
        <taxon>Eukaryota</taxon>
        <taxon>Viridiplantae</taxon>
        <taxon>Chlorophyta</taxon>
        <taxon>core chlorophytes</taxon>
        <taxon>Chlorophyceae</taxon>
        <taxon>CS clade</taxon>
        <taxon>Sphaeropleales</taxon>
        <taxon>Scenedesmaceae</taxon>
        <taxon>Tetradesmus</taxon>
    </lineage>
</organism>
<dbReference type="InterPro" id="IPR007118">
    <property type="entry name" value="Expan_Lol_pI"/>
</dbReference>
<evidence type="ECO:0000313" key="3">
    <source>
        <dbReference type="EMBL" id="WIA22297.1"/>
    </source>
</evidence>
<sequence>MSAHQSSAAFLVVASCLLAALAPTANAGDYDGWSQGRATFYGGSDGMSIHQGSCMFGNIDGNKGTGWDIAAISDKASDYAGSCGRCYEVACRPTHIRDGYGSSMDRTHSCNGQSSVIVTVTDTCPCYYPSNAYSNKRW</sequence>
<dbReference type="InterPro" id="IPR036908">
    <property type="entry name" value="RlpA-like_sf"/>
</dbReference>
<dbReference type="Proteomes" id="UP001244341">
    <property type="component" value="Chromosome 14b"/>
</dbReference>
<feature type="chain" id="PRO_5045426851" description="Expansin-like EG45 domain-containing protein" evidence="1">
    <location>
        <begin position="28"/>
        <end position="138"/>
    </location>
</feature>
<accession>A0ABY8UL98</accession>
<name>A0ABY8UL98_TETOB</name>
<reference evidence="3 4" key="1">
    <citation type="submission" date="2023-05" db="EMBL/GenBank/DDBJ databases">
        <title>A 100% complete, gapless, phased diploid assembly of the Scenedesmus obliquus UTEX 3031 genome.</title>
        <authorList>
            <person name="Biondi T.C."/>
            <person name="Hanschen E.R."/>
            <person name="Kwon T."/>
            <person name="Eng W."/>
            <person name="Kruse C.P.S."/>
            <person name="Koehler S.I."/>
            <person name="Kunde Y."/>
            <person name="Gleasner C.D."/>
            <person name="You Mak K.T."/>
            <person name="Polle J."/>
            <person name="Hovde B.T."/>
            <person name="Starkenburg S.R."/>
        </authorList>
    </citation>
    <scope>NUCLEOTIDE SEQUENCE [LARGE SCALE GENOMIC DNA]</scope>
    <source>
        <strain evidence="3 4">DOE0152z</strain>
    </source>
</reference>
<evidence type="ECO:0000313" key="4">
    <source>
        <dbReference type="Proteomes" id="UP001244341"/>
    </source>
</evidence>
<dbReference type="PANTHER" id="PTHR31867">
    <property type="entry name" value="EXPANSIN-A15"/>
    <property type="match status" value="1"/>
</dbReference>